<evidence type="ECO:0000256" key="11">
    <source>
        <dbReference type="ARBA" id="ARBA00023136"/>
    </source>
</evidence>
<feature type="transmembrane region" description="Helical" evidence="12">
    <location>
        <begin position="23"/>
        <end position="41"/>
    </location>
</feature>
<feature type="transmembrane region" description="Helical" evidence="12">
    <location>
        <begin position="156"/>
        <end position="176"/>
    </location>
</feature>
<dbReference type="SUPFAM" id="SSF47384">
    <property type="entry name" value="Homodimeric domain of signal transducing histidine kinase"/>
    <property type="match status" value="1"/>
</dbReference>
<evidence type="ECO:0000256" key="5">
    <source>
        <dbReference type="ARBA" id="ARBA00022553"/>
    </source>
</evidence>
<evidence type="ECO:0000313" key="15">
    <source>
        <dbReference type="Proteomes" id="UP000185812"/>
    </source>
</evidence>
<dbReference type="STRING" id="633813.SAMN04488087_2188"/>
<evidence type="ECO:0000256" key="8">
    <source>
        <dbReference type="ARBA" id="ARBA00022777"/>
    </source>
</evidence>
<keyword evidence="7" id="KW-0547">Nucleotide-binding</keyword>
<keyword evidence="12" id="KW-0812">Transmembrane</keyword>
<name>A0A1M6W0D1_9BACT</name>
<dbReference type="PRINTS" id="PR00344">
    <property type="entry name" value="BCTRLSENSOR"/>
</dbReference>
<keyword evidence="8 14" id="KW-0418">Kinase</keyword>
<evidence type="ECO:0000256" key="6">
    <source>
        <dbReference type="ARBA" id="ARBA00022679"/>
    </source>
</evidence>
<dbReference type="EMBL" id="FRAU01000007">
    <property type="protein sequence ID" value="SHK87169.1"/>
    <property type="molecule type" value="Genomic_DNA"/>
</dbReference>
<comment type="catalytic activity">
    <reaction evidence="1">
        <text>ATP + protein L-histidine = ADP + protein N-phospho-L-histidine.</text>
        <dbReference type="EC" id="2.7.13.3"/>
    </reaction>
</comment>
<keyword evidence="6" id="KW-0808">Transferase</keyword>
<keyword evidence="10" id="KW-0902">Two-component regulatory system</keyword>
<proteinExistence type="predicted"/>
<evidence type="ECO:0000256" key="7">
    <source>
        <dbReference type="ARBA" id="ARBA00022741"/>
    </source>
</evidence>
<dbReference type="AlphaFoldDB" id="A0A1M6W0D1"/>
<evidence type="ECO:0000256" key="4">
    <source>
        <dbReference type="ARBA" id="ARBA00022475"/>
    </source>
</evidence>
<protein>
    <recommendedName>
        <fullName evidence="3">histidine kinase</fullName>
        <ecNumber evidence="3">2.7.13.3</ecNumber>
    </recommendedName>
</protein>
<sequence>MLPHSEAETTVVRGEPPEWLLRTYRALGWLAFFMAVSFWFVHRVTDPEAWDPLWLRVLVGSTALGAVLLSYRVAWVRKNLALIACGLSWIILLWFGALALANRLTPNYVVGYLFVYAGAGIVYGLGLRRPEPLGIYLAFGTLLIALGSLWEEDPEISPVIVATASAGIGIAIYLVLRTLLQQQQTLEEARQRAEAALQFRNTLLANMHHELRTPLAGILGAAQILNDEVPRDLREFVQIIEHSGRRLLHLLTNLVLLARMEADKLQLKPGLVDLREVMHPILQQLQEDAEEKGLTITCSCPEKPIYVYADPEALNTVFYNIVENAIKFTREGGVHVALREQGDRLFVDVQDSGPGIDPAVLERMFRAFEQGSTGLNRTHEGAGLGLTVAQRLLHLLGGTLTVRSQVGEGSTFTVGLRRAQMEVRMLHSGQHTGD</sequence>
<dbReference type="InterPro" id="IPR004358">
    <property type="entry name" value="Sig_transdc_His_kin-like_C"/>
</dbReference>
<evidence type="ECO:0000256" key="1">
    <source>
        <dbReference type="ARBA" id="ARBA00000085"/>
    </source>
</evidence>
<dbReference type="CDD" id="cd00082">
    <property type="entry name" value="HisKA"/>
    <property type="match status" value="1"/>
</dbReference>
<keyword evidence="4" id="KW-1003">Cell membrane</keyword>
<gene>
    <name evidence="14" type="ORF">SAMN04488087_2188</name>
</gene>
<evidence type="ECO:0000256" key="3">
    <source>
        <dbReference type="ARBA" id="ARBA00012438"/>
    </source>
</evidence>
<evidence type="ECO:0000256" key="12">
    <source>
        <dbReference type="SAM" id="Phobius"/>
    </source>
</evidence>
<dbReference type="Gene3D" id="1.10.287.130">
    <property type="match status" value="1"/>
</dbReference>
<evidence type="ECO:0000256" key="10">
    <source>
        <dbReference type="ARBA" id="ARBA00023012"/>
    </source>
</evidence>
<dbReference type="PANTHER" id="PTHR43047">
    <property type="entry name" value="TWO-COMPONENT HISTIDINE PROTEIN KINASE"/>
    <property type="match status" value="1"/>
</dbReference>
<dbReference type="GO" id="GO:0005524">
    <property type="term" value="F:ATP binding"/>
    <property type="evidence" value="ECO:0007669"/>
    <property type="project" value="UniProtKB-KW"/>
</dbReference>
<feature type="transmembrane region" description="Helical" evidence="12">
    <location>
        <begin position="53"/>
        <end position="73"/>
    </location>
</feature>
<dbReference type="Pfam" id="PF00512">
    <property type="entry name" value="HisKA"/>
    <property type="match status" value="1"/>
</dbReference>
<organism evidence="14 15">
    <name type="scientific">Rhodothermus profundi</name>
    <dbReference type="NCBI Taxonomy" id="633813"/>
    <lineage>
        <taxon>Bacteria</taxon>
        <taxon>Pseudomonadati</taxon>
        <taxon>Rhodothermota</taxon>
        <taxon>Rhodothermia</taxon>
        <taxon>Rhodothermales</taxon>
        <taxon>Rhodothermaceae</taxon>
        <taxon>Rhodothermus</taxon>
    </lineage>
</organism>
<keyword evidence="15" id="KW-1185">Reference proteome</keyword>
<dbReference type="InterPro" id="IPR005467">
    <property type="entry name" value="His_kinase_dom"/>
</dbReference>
<keyword evidence="5" id="KW-0597">Phosphoprotein</keyword>
<dbReference type="FunFam" id="3.30.565.10:FF:000023">
    <property type="entry name" value="PAS domain-containing sensor histidine kinase"/>
    <property type="match status" value="1"/>
</dbReference>
<evidence type="ECO:0000256" key="2">
    <source>
        <dbReference type="ARBA" id="ARBA00004236"/>
    </source>
</evidence>
<feature type="transmembrane region" description="Helical" evidence="12">
    <location>
        <begin position="107"/>
        <end position="126"/>
    </location>
</feature>
<evidence type="ECO:0000256" key="9">
    <source>
        <dbReference type="ARBA" id="ARBA00022840"/>
    </source>
</evidence>
<dbReference type="InterPro" id="IPR003661">
    <property type="entry name" value="HisK_dim/P_dom"/>
</dbReference>
<evidence type="ECO:0000313" key="14">
    <source>
        <dbReference type="EMBL" id="SHK87169.1"/>
    </source>
</evidence>
<dbReference type="EC" id="2.7.13.3" evidence="3"/>
<reference evidence="15" key="1">
    <citation type="submission" date="2016-11" db="EMBL/GenBank/DDBJ databases">
        <authorList>
            <person name="Varghese N."/>
            <person name="Submissions S."/>
        </authorList>
    </citation>
    <scope>NUCLEOTIDE SEQUENCE [LARGE SCALE GENOMIC DNA]</scope>
    <source>
        <strain evidence="15">DSM 22212</strain>
    </source>
</reference>
<keyword evidence="9" id="KW-0067">ATP-binding</keyword>
<accession>A0A1M6W0D1</accession>
<comment type="subcellular location">
    <subcellularLocation>
        <location evidence="2">Cell membrane</location>
    </subcellularLocation>
</comment>
<dbReference type="InterPro" id="IPR003594">
    <property type="entry name" value="HATPase_dom"/>
</dbReference>
<dbReference type="SMART" id="SM00388">
    <property type="entry name" value="HisKA"/>
    <property type="match status" value="1"/>
</dbReference>
<dbReference type="OrthoDB" id="1933776at2"/>
<dbReference type="GO" id="GO:0005886">
    <property type="term" value="C:plasma membrane"/>
    <property type="evidence" value="ECO:0007669"/>
    <property type="project" value="UniProtKB-SubCell"/>
</dbReference>
<feature type="transmembrane region" description="Helical" evidence="12">
    <location>
        <begin position="133"/>
        <end position="150"/>
    </location>
</feature>
<dbReference type="PROSITE" id="PS50109">
    <property type="entry name" value="HIS_KIN"/>
    <property type="match status" value="1"/>
</dbReference>
<feature type="domain" description="Histidine kinase" evidence="13">
    <location>
        <begin position="206"/>
        <end position="420"/>
    </location>
</feature>
<dbReference type="GO" id="GO:0000155">
    <property type="term" value="F:phosphorelay sensor kinase activity"/>
    <property type="evidence" value="ECO:0007669"/>
    <property type="project" value="InterPro"/>
</dbReference>
<dbReference type="RefSeq" id="WP_072716009.1">
    <property type="nucleotide sequence ID" value="NZ_FRAU01000007.1"/>
</dbReference>
<dbReference type="Proteomes" id="UP000185812">
    <property type="component" value="Unassembled WGS sequence"/>
</dbReference>
<evidence type="ECO:0000259" key="13">
    <source>
        <dbReference type="PROSITE" id="PS50109"/>
    </source>
</evidence>
<dbReference type="SUPFAM" id="SSF55874">
    <property type="entry name" value="ATPase domain of HSP90 chaperone/DNA topoisomerase II/histidine kinase"/>
    <property type="match status" value="1"/>
</dbReference>
<dbReference type="Pfam" id="PF02518">
    <property type="entry name" value="HATPase_c"/>
    <property type="match status" value="1"/>
</dbReference>
<dbReference type="InterPro" id="IPR036890">
    <property type="entry name" value="HATPase_C_sf"/>
</dbReference>
<feature type="transmembrane region" description="Helical" evidence="12">
    <location>
        <begin position="80"/>
        <end position="101"/>
    </location>
</feature>
<keyword evidence="12" id="KW-1133">Transmembrane helix</keyword>
<dbReference type="SMART" id="SM00387">
    <property type="entry name" value="HATPase_c"/>
    <property type="match status" value="1"/>
</dbReference>
<dbReference type="Gene3D" id="3.30.565.10">
    <property type="entry name" value="Histidine kinase-like ATPase, C-terminal domain"/>
    <property type="match status" value="1"/>
</dbReference>
<dbReference type="InterPro" id="IPR036097">
    <property type="entry name" value="HisK_dim/P_sf"/>
</dbReference>
<keyword evidence="11 12" id="KW-0472">Membrane</keyword>